<dbReference type="AlphaFoldDB" id="A0AB34K8E2"/>
<dbReference type="InterPro" id="IPR027417">
    <property type="entry name" value="P-loop_NTPase"/>
</dbReference>
<dbReference type="PANTHER" id="PTHR30121:SF6">
    <property type="entry name" value="SLR6007 PROTEIN"/>
    <property type="match status" value="1"/>
</dbReference>
<dbReference type="EMBL" id="JBGBPQ010000002">
    <property type="protein sequence ID" value="KAL1528940.1"/>
    <property type="molecule type" value="Genomic_DNA"/>
</dbReference>
<evidence type="ECO:0000256" key="1">
    <source>
        <dbReference type="SAM" id="MobiDB-lite"/>
    </source>
</evidence>
<feature type="compositionally biased region" description="Polar residues" evidence="1">
    <location>
        <begin position="629"/>
        <end position="650"/>
    </location>
</feature>
<name>A0AB34K8E2_PRYPA</name>
<organism evidence="2 3">
    <name type="scientific">Prymnesium parvum</name>
    <name type="common">Toxic golden alga</name>
    <dbReference type="NCBI Taxonomy" id="97485"/>
    <lineage>
        <taxon>Eukaryota</taxon>
        <taxon>Haptista</taxon>
        <taxon>Haptophyta</taxon>
        <taxon>Prymnesiophyceae</taxon>
        <taxon>Prymnesiales</taxon>
        <taxon>Prymnesiaceae</taxon>
        <taxon>Prymnesium</taxon>
    </lineage>
</organism>
<feature type="compositionally biased region" description="Polar residues" evidence="1">
    <location>
        <begin position="79"/>
        <end position="89"/>
    </location>
</feature>
<reference evidence="2 3" key="1">
    <citation type="journal article" date="2024" name="Science">
        <title>Giant polyketide synthase enzymes in the biosynthesis of giant marine polyether toxins.</title>
        <authorList>
            <person name="Fallon T.R."/>
            <person name="Shende V.V."/>
            <person name="Wierzbicki I.H."/>
            <person name="Pendleton A.L."/>
            <person name="Watervoot N.F."/>
            <person name="Auber R.P."/>
            <person name="Gonzalez D.J."/>
            <person name="Wisecaver J.H."/>
            <person name="Moore B.S."/>
        </authorList>
    </citation>
    <scope>NUCLEOTIDE SEQUENCE [LARGE SCALE GENOMIC DNA]</scope>
    <source>
        <strain evidence="2 3">12B1</strain>
    </source>
</reference>
<sequence>MASKDDFLRAVEELLRQRGGQGVPMCNLPDAVGLPTPAGSKLKSLLLSRPGMFKLVKDGATTFVQLLPGKKGKAVDQPIASSASSSRNLVANPKSNPPPSNSRDPARRNVATETPMEAEHSLSERIAWMGDLPRATATAASWNEAAGPVECEALRTLFQPEKPCAYEPPRTTLYRKTLHAAGEALLQPSEPPGASPTPQVAETERALLGHVVDADATTGPTTSASAEEVYVNLSDPFCLVTVGVQGAGKSHSVGCMLEACLLRLPPISYVRQPMAALVCHFDQSDASCCEAIGLGRPSRQLSDHFGSLPAPHLSRDKMLVLCSPTFYQQRKRYYGELCEVRPLLLRWGRLKAKQIKTLMRLDEASQQLYAAVMLDELRRYQREELLPAYEDFIASFKRTVSSTQSGPLQQRFQLLSSFIHEAECNVELRSVGADLADVMGAGKMVVVDLTDQMMSPADANGVFHVLLDTFRGKHMEGAGKLVLFDEAHRYMGLDGAQSDQLANAITDCARVMRHEGLRLLISTQSPKALPEELLELTSVLIAHRYQSRDWHEYLARKLPLPKDSFEDIRGLASGEALVYSAKPGGNSSKPSPDVIRVQVRKRMTTDLGASLSNRDASPQDPTTDDDGNKIQSESPRTANEGATTVVSGAG</sequence>
<dbReference type="PANTHER" id="PTHR30121">
    <property type="entry name" value="UNCHARACTERIZED PROTEIN YJGR-RELATED"/>
    <property type="match status" value="1"/>
</dbReference>
<gene>
    <name evidence="2" type="ORF">AB1Y20_010262</name>
</gene>
<feature type="compositionally biased region" description="Polar residues" evidence="1">
    <location>
        <begin position="610"/>
        <end position="621"/>
    </location>
</feature>
<comment type="caution">
    <text evidence="2">The sequence shown here is derived from an EMBL/GenBank/DDBJ whole genome shotgun (WGS) entry which is preliminary data.</text>
</comment>
<dbReference type="Proteomes" id="UP001515480">
    <property type="component" value="Unassembled WGS sequence"/>
</dbReference>
<protein>
    <submittedName>
        <fullName evidence="2">Uncharacterized protein</fullName>
    </submittedName>
</protein>
<evidence type="ECO:0000313" key="3">
    <source>
        <dbReference type="Proteomes" id="UP001515480"/>
    </source>
</evidence>
<evidence type="ECO:0000313" key="2">
    <source>
        <dbReference type="EMBL" id="KAL1528940.1"/>
    </source>
</evidence>
<accession>A0AB34K8E2</accession>
<dbReference type="Gene3D" id="3.40.50.300">
    <property type="entry name" value="P-loop containing nucleotide triphosphate hydrolases"/>
    <property type="match status" value="1"/>
</dbReference>
<dbReference type="InterPro" id="IPR051162">
    <property type="entry name" value="T4SS_component"/>
</dbReference>
<feature type="region of interest" description="Disordered" evidence="1">
    <location>
        <begin position="605"/>
        <end position="650"/>
    </location>
</feature>
<proteinExistence type="predicted"/>
<keyword evidence="3" id="KW-1185">Reference proteome</keyword>
<dbReference type="SUPFAM" id="SSF52540">
    <property type="entry name" value="P-loop containing nucleoside triphosphate hydrolases"/>
    <property type="match status" value="1"/>
</dbReference>
<feature type="region of interest" description="Disordered" evidence="1">
    <location>
        <begin position="74"/>
        <end position="119"/>
    </location>
</feature>